<accession>A0ACB8ZRS4</accession>
<reference evidence="2" key="1">
    <citation type="journal article" date="2022" name="Mol. Ecol. Resour.">
        <title>The genomes of chicory, endive, great burdock and yacon provide insights into Asteraceae palaeo-polyploidization history and plant inulin production.</title>
        <authorList>
            <person name="Fan W."/>
            <person name="Wang S."/>
            <person name="Wang H."/>
            <person name="Wang A."/>
            <person name="Jiang F."/>
            <person name="Liu H."/>
            <person name="Zhao H."/>
            <person name="Xu D."/>
            <person name="Zhang Y."/>
        </authorList>
    </citation>
    <scope>NUCLEOTIDE SEQUENCE [LARGE SCALE GENOMIC DNA]</scope>
    <source>
        <strain evidence="2">cv. Punajuju</strain>
    </source>
</reference>
<reference evidence="1 2" key="2">
    <citation type="journal article" date="2022" name="Mol. Ecol. Resour.">
        <title>The genomes of chicory, endive, great burdock and yacon provide insights into Asteraceae paleo-polyploidization history and plant inulin production.</title>
        <authorList>
            <person name="Fan W."/>
            <person name="Wang S."/>
            <person name="Wang H."/>
            <person name="Wang A."/>
            <person name="Jiang F."/>
            <person name="Liu H."/>
            <person name="Zhao H."/>
            <person name="Xu D."/>
            <person name="Zhang Y."/>
        </authorList>
    </citation>
    <scope>NUCLEOTIDE SEQUENCE [LARGE SCALE GENOMIC DNA]</scope>
    <source>
        <strain evidence="2">cv. Punajuju</strain>
        <tissue evidence="1">Leaves</tissue>
    </source>
</reference>
<comment type="caution">
    <text evidence="1">The sequence shown here is derived from an EMBL/GenBank/DDBJ whole genome shotgun (WGS) entry which is preliminary data.</text>
</comment>
<sequence>MNIDRVWYGSSPDLILIYTSFGFGSPPDLGTISKKANVAASHLAIGLFRWKVNVPCRLVISQWLGRVLPGIYVATVRVSFSPSYLLADFRIKLLITHFVIFVDTHQTLGFVTSTGDPYANVGDAGLCFENLFEEDVKKLVKSSLEGYVIGSSLARKETRNIFIQNDKRDTGKLVILKNLTSELFSLMMQGCLQVGCTKFNAEMGIQLLFEQNSGSLRLASPGATAAAIQNHPPSLVGDPSNLD</sequence>
<keyword evidence="2" id="KW-1185">Reference proteome</keyword>
<evidence type="ECO:0000313" key="1">
    <source>
        <dbReference type="EMBL" id="KAI3700029.1"/>
    </source>
</evidence>
<dbReference type="Proteomes" id="UP001055811">
    <property type="component" value="Linkage Group LG08"/>
</dbReference>
<evidence type="ECO:0000313" key="2">
    <source>
        <dbReference type="Proteomes" id="UP001055811"/>
    </source>
</evidence>
<dbReference type="EMBL" id="CM042016">
    <property type="protein sequence ID" value="KAI3700029.1"/>
    <property type="molecule type" value="Genomic_DNA"/>
</dbReference>
<protein>
    <submittedName>
        <fullName evidence="1">Uncharacterized protein</fullName>
    </submittedName>
</protein>
<name>A0ACB8ZRS4_CICIN</name>
<gene>
    <name evidence="1" type="ORF">L2E82_44642</name>
</gene>
<proteinExistence type="predicted"/>
<organism evidence="1 2">
    <name type="scientific">Cichorium intybus</name>
    <name type="common">Chicory</name>
    <dbReference type="NCBI Taxonomy" id="13427"/>
    <lineage>
        <taxon>Eukaryota</taxon>
        <taxon>Viridiplantae</taxon>
        <taxon>Streptophyta</taxon>
        <taxon>Embryophyta</taxon>
        <taxon>Tracheophyta</taxon>
        <taxon>Spermatophyta</taxon>
        <taxon>Magnoliopsida</taxon>
        <taxon>eudicotyledons</taxon>
        <taxon>Gunneridae</taxon>
        <taxon>Pentapetalae</taxon>
        <taxon>asterids</taxon>
        <taxon>campanulids</taxon>
        <taxon>Asterales</taxon>
        <taxon>Asteraceae</taxon>
        <taxon>Cichorioideae</taxon>
        <taxon>Cichorieae</taxon>
        <taxon>Cichoriinae</taxon>
        <taxon>Cichorium</taxon>
    </lineage>
</organism>